<evidence type="ECO:0000259" key="1">
    <source>
        <dbReference type="Pfam" id="PF13439"/>
    </source>
</evidence>
<dbReference type="Gene3D" id="3.40.50.2000">
    <property type="entry name" value="Glycogen Phosphorylase B"/>
    <property type="match status" value="2"/>
</dbReference>
<evidence type="ECO:0000313" key="2">
    <source>
        <dbReference type="EMBL" id="EAQ30830.1"/>
    </source>
</evidence>
<sequence length="370" mass="42289">MTTIVTVIPTLTGGGAEKVCLRLHEQFLKRGIDHHIVVLCTKGVYDIERLTNIHMLPFENTKNIDLLGKSRQMVASLERCLKTIEGDSNTRISALFAHLDEAHWVVRRLPRDIPKRYVVHTSLEGEMATARRMSWLKHWRLKRKKLSLKDQHVIAVSDELAREYSAANDWLPLGTVESIHNPIDWEDIQRQAAQTHDAIPDTPYVIHIGRCAKAKRHDVLLAAFKQVRQHRPDVKLVLLTRKDKKLRRLLDRFDAHDDVIVPGFQNNPFPWIKQAQCLALSSDFEGLPNVLVESVVCGTPFVSTRCQCGPTEIAEGILEDWLVPMNDPNALAERLVAMLNEPVTIDHDQWALRDKVTPEYAVNRYLESIQ</sequence>
<feature type="domain" description="Glycosyltransferase subfamily 4-like N-terminal" evidence="1">
    <location>
        <begin position="14"/>
        <end position="184"/>
    </location>
</feature>
<protein>
    <submittedName>
        <fullName evidence="2">Glycosyl transferase, group 1 family protein</fullName>
    </submittedName>
</protein>
<dbReference type="GO" id="GO:0016740">
    <property type="term" value="F:transferase activity"/>
    <property type="evidence" value="ECO:0007669"/>
    <property type="project" value="UniProtKB-KW"/>
</dbReference>
<organism evidence="2 3">
    <name type="scientific">Idiomarina baltica OS145</name>
    <dbReference type="NCBI Taxonomy" id="314276"/>
    <lineage>
        <taxon>Bacteria</taxon>
        <taxon>Pseudomonadati</taxon>
        <taxon>Pseudomonadota</taxon>
        <taxon>Gammaproteobacteria</taxon>
        <taxon>Alteromonadales</taxon>
        <taxon>Idiomarinaceae</taxon>
        <taxon>Idiomarina</taxon>
    </lineage>
</organism>
<dbReference type="PANTHER" id="PTHR12526">
    <property type="entry name" value="GLYCOSYLTRANSFERASE"/>
    <property type="match status" value="1"/>
</dbReference>
<keyword evidence="3" id="KW-1185">Reference proteome</keyword>
<dbReference type="Proteomes" id="UP000016543">
    <property type="component" value="Unassembled WGS sequence"/>
</dbReference>
<gene>
    <name evidence="2" type="ORF">OS145_04930</name>
</gene>
<dbReference type="SUPFAM" id="SSF53756">
    <property type="entry name" value="UDP-Glycosyltransferase/glycogen phosphorylase"/>
    <property type="match status" value="1"/>
</dbReference>
<dbReference type="Pfam" id="PF13439">
    <property type="entry name" value="Glyco_transf_4"/>
    <property type="match status" value="1"/>
</dbReference>
<evidence type="ECO:0000313" key="3">
    <source>
        <dbReference type="Proteomes" id="UP000016543"/>
    </source>
</evidence>
<dbReference type="PANTHER" id="PTHR12526:SF638">
    <property type="entry name" value="SPORE COAT PROTEIN SA"/>
    <property type="match status" value="1"/>
</dbReference>
<dbReference type="InterPro" id="IPR028098">
    <property type="entry name" value="Glyco_trans_4-like_N"/>
</dbReference>
<name>A0ABP2CMD4_9GAMM</name>
<accession>A0ABP2CMD4</accession>
<comment type="caution">
    <text evidence="2">The sequence shown here is derived from an EMBL/GenBank/DDBJ whole genome shotgun (WGS) entry which is preliminary data.</text>
</comment>
<reference evidence="2 3" key="1">
    <citation type="submission" date="2006-01" db="EMBL/GenBank/DDBJ databases">
        <authorList>
            <person name="Brettar I."/>
            <person name="Hofle M."/>
            <person name="Ferriera S."/>
            <person name="Johnson J."/>
            <person name="Kravitz S."/>
            <person name="Halpern A."/>
            <person name="Remington K."/>
            <person name="Beeson K."/>
            <person name="Tran B."/>
            <person name="Rogers Y.-H."/>
            <person name="Friedman R."/>
            <person name="Venter J.C."/>
        </authorList>
    </citation>
    <scope>NUCLEOTIDE SEQUENCE [LARGE SCALE GENOMIC DNA]</scope>
    <source>
        <strain evidence="2 3">OS145</strain>
    </source>
</reference>
<dbReference type="EMBL" id="AAMX01000044">
    <property type="protein sequence ID" value="EAQ30830.1"/>
    <property type="molecule type" value="Genomic_DNA"/>
</dbReference>
<keyword evidence="2" id="KW-0808">Transferase</keyword>
<dbReference type="RefSeq" id="WP_006956967.1">
    <property type="nucleotide sequence ID" value="NZ_CH672410.1"/>
</dbReference>
<dbReference type="CDD" id="cd03811">
    <property type="entry name" value="GT4_GT28_WabH-like"/>
    <property type="match status" value="1"/>
</dbReference>
<proteinExistence type="predicted"/>
<dbReference type="Pfam" id="PF13692">
    <property type="entry name" value="Glyco_trans_1_4"/>
    <property type="match status" value="1"/>
</dbReference>